<evidence type="ECO:0000259" key="3">
    <source>
        <dbReference type="Pfam" id="PF11847"/>
    </source>
</evidence>
<feature type="domain" description="Alpha-(1-&gt;3)-arabinofuranosyltransferase N-terminal GT-C" evidence="3">
    <location>
        <begin position="20"/>
        <end position="626"/>
    </location>
</feature>
<feature type="transmembrane region" description="Helical" evidence="2">
    <location>
        <begin position="1274"/>
        <end position="1290"/>
    </location>
</feature>
<gene>
    <name evidence="4" type="ORF">BN13_190008</name>
</gene>
<keyword evidence="2" id="KW-0472">Membrane</keyword>
<dbReference type="OrthoDB" id="5242711at2"/>
<sequence>MSRLRPSPEAAVLAGLALLLAVIVLTNNWGVLTPDTKPEFFLNPWQSAKDFARPWLASPELGSPSFNVGVAPVAAIFAAAKALGLPAWLIQRVWRIALLLIAGWAARALYRELTHGTAADTAPGRVAAAVAFAANPYVIVGGGTTPTLLPYALLPAFVLGVLRAVRLRSWRWSVLAALALAATSGLNAGVVTLLQLVIVIPVAVHVGVTQPRSLGRLVVVLIQSGAAYLALSLYWLVPSIAGLARGSSVVASTERLDSINIGSSFAEVLRGLGMWSLYGAGPGGPFLPRQLAFLSSAVVVVLTFGGPVLAALGARLSRSPARVFAAASVLTGALVMAAPFPYADRSAWGDAVVRALEGVPGAGAFRTLNKAGAVLEIGVAVLVGLAVAILAPRLRESWQRVLAVGGAAALVMAGTAPAWTGGLFPVTMDLPGYWQDAAQDVNDLGATSAPGRVLLTPGIKLAAYDWGYAGPDELGNSLFRQPNVFRTTTPSSSPEAADLLAEVDRRAYLGILPPGTTSALARLIQVGVVVSRYDTALAPGADKTVEAQLAADPGLLPAAAFGPPHGEGIGAVNVRPVQAAGVQRTLLPAKGALLIDGSGSVLPQLVAARLLTGWPTMVLAGSQTPEQTEQAVRDGAHVILSDSNGRRQWSDDPTRTGWLLGPTEGEGATRALYTEVDQTVARADGNATITTSGPGQLFGPFATGDPYLAFDGDPSTQWFFGNFGAGVGNALTVTLPDPIPIGVITLRTRDNGGVRVAAVRITGAGPGGPVVREAKVSAWQSFATTVDLGGAPLRSITIEVTETAGDGQGWVGIGEISIPGVSVRKVARLPQGLPERLSRLDPAVLGQTPIDVLLRRRGGDPSGLTEEEPRLERDVQVPDTRPYDLTGTVRLASGAMDRDIDLLLGASSAVQARASSRAFGKPVLRGSMVLDGSTDGGDLATGWIPADPVAGESLRLDFPKQRLGRLTIDQNTEGAIATSALVSVNDGTPVEVALSPGHSTIQFPAVVPDATRVRILLTGRMGDGPVRILNVGGLPRMTWSGPGERCVPIATIDGQPWSARLLGSWDNLLSGGAVAFTSCDGDPQELSAGGHALRSVSAFAVDEMQWHGRSPRTALPPTPSVRIEHTGPTSVVARLDSDCAPCYFSSGQGRNTQWRATLNGADLGVPVAVDGYASGWRIDGRAGDVVIARFGPARATAWAWGISLSSLVLALIALTWPRLARWRRRDGVPAAAELPELAVEEAAAPSDAPARGWVGVLAWTLGVGLAVAATVGPLPGLVAALVVIGTVGLPKGPSVTIRWRPFPSLALTVACVLSGLIPLAWYAGPSRHSALLDEHIGANWVAQQTAGLAIWLLAVGVILDHRRRTADESRP</sequence>
<proteinExistence type="predicted"/>
<name>A0A077MCV3_9MICO</name>
<feature type="transmembrane region" description="Helical" evidence="2">
    <location>
        <begin position="177"/>
        <end position="204"/>
    </location>
</feature>
<evidence type="ECO:0000313" key="5">
    <source>
        <dbReference type="Proteomes" id="UP000035720"/>
    </source>
</evidence>
<keyword evidence="2" id="KW-1133">Transmembrane helix</keyword>
<keyword evidence="5" id="KW-1185">Reference proteome</keyword>
<evidence type="ECO:0000256" key="2">
    <source>
        <dbReference type="SAM" id="Phobius"/>
    </source>
</evidence>
<feature type="transmembrane region" description="Helical" evidence="2">
    <location>
        <begin position="290"/>
        <end position="311"/>
    </location>
</feature>
<keyword evidence="2" id="KW-0812">Transmembrane</keyword>
<feature type="transmembrane region" description="Helical" evidence="2">
    <location>
        <begin position="1302"/>
        <end position="1321"/>
    </location>
</feature>
<evidence type="ECO:0000256" key="1">
    <source>
        <dbReference type="SAM" id="MobiDB-lite"/>
    </source>
</evidence>
<dbReference type="GO" id="GO:0016740">
    <property type="term" value="F:transferase activity"/>
    <property type="evidence" value="ECO:0007669"/>
    <property type="project" value="InterPro"/>
</dbReference>
<feature type="transmembrane region" description="Helical" evidence="2">
    <location>
        <begin position="1197"/>
        <end position="1216"/>
    </location>
</feature>
<feature type="transmembrane region" description="Helical" evidence="2">
    <location>
        <begin position="148"/>
        <end position="165"/>
    </location>
</feature>
<protein>
    <submittedName>
        <fullName evidence="4">Putative membrane protein</fullName>
    </submittedName>
</protein>
<evidence type="ECO:0000313" key="4">
    <source>
        <dbReference type="EMBL" id="CCI52603.1"/>
    </source>
</evidence>
<feature type="region of interest" description="Disordered" evidence="1">
    <location>
        <begin position="643"/>
        <end position="663"/>
    </location>
</feature>
<comment type="caution">
    <text evidence="4">The sequence shown here is derived from an EMBL/GenBank/DDBJ whole genome shotgun (WGS) entry which is preliminary data.</text>
</comment>
<feature type="transmembrane region" description="Helical" evidence="2">
    <location>
        <begin position="216"/>
        <end position="237"/>
    </location>
</feature>
<accession>A0A077MCV3</accession>
<dbReference type="Proteomes" id="UP000035720">
    <property type="component" value="Unassembled WGS sequence"/>
</dbReference>
<dbReference type="InterPro" id="IPR021798">
    <property type="entry name" value="AftD_N"/>
</dbReference>
<feature type="transmembrane region" description="Helical" evidence="2">
    <location>
        <begin position="373"/>
        <end position="394"/>
    </location>
</feature>
<feature type="transmembrane region" description="Helical" evidence="2">
    <location>
        <begin position="323"/>
        <end position="342"/>
    </location>
</feature>
<reference evidence="4 5" key="1">
    <citation type="journal article" date="2013" name="ISME J.">
        <title>A metabolic model for members of the genus Tetrasphaera involved in enhanced biological phosphorus removal.</title>
        <authorList>
            <person name="Kristiansen R."/>
            <person name="Nguyen H.T.T."/>
            <person name="Saunders A.M."/>
            <person name="Nielsen J.L."/>
            <person name="Wimmer R."/>
            <person name="Le V.Q."/>
            <person name="McIlroy S.J."/>
            <person name="Petrovski S."/>
            <person name="Seviour R.J."/>
            <person name="Calteau A."/>
            <person name="Nielsen K.L."/>
            <person name="Nielsen P.H."/>
        </authorList>
    </citation>
    <scope>NUCLEOTIDE SEQUENCE [LARGE SCALE GENOMIC DNA]</scope>
    <source>
        <strain evidence="4 5">Ben 74</strain>
    </source>
</reference>
<dbReference type="RefSeq" id="WP_048544929.1">
    <property type="nucleotide sequence ID" value="NZ_HF571038.1"/>
</dbReference>
<feature type="compositionally biased region" description="Basic and acidic residues" evidence="1">
    <location>
        <begin position="644"/>
        <end position="654"/>
    </location>
</feature>
<dbReference type="EMBL" id="CAJC01000101">
    <property type="protein sequence ID" value="CCI52603.1"/>
    <property type="molecule type" value="Genomic_DNA"/>
</dbReference>
<dbReference type="STRING" id="1193518.BN13_190008"/>
<feature type="transmembrane region" description="Helical" evidence="2">
    <location>
        <begin position="1341"/>
        <end position="1359"/>
    </location>
</feature>
<dbReference type="Pfam" id="PF11847">
    <property type="entry name" value="GT-C_AftD"/>
    <property type="match status" value="1"/>
</dbReference>
<feature type="transmembrane region" description="Helical" evidence="2">
    <location>
        <begin position="401"/>
        <end position="419"/>
    </location>
</feature>
<organism evidence="4 5">
    <name type="scientific">Nostocoides jenkinsii Ben 74</name>
    <dbReference type="NCBI Taxonomy" id="1193518"/>
    <lineage>
        <taxon>Bacteria</taxon>
        <taxon>Bacillati</taxon>
        <taxon>Actinomycetota</taxon>
        <taxon>Actinomycetes</taxon>
        <taxon>Micrococcales</taxon>
        <taxon>Intrasporangiaceae</taxon>
        <taxon>Nostocoides</taxon>
    </lineage>
</organism>